<evidence type="ECO:0000313" key="8">
    <source>
        <dbReference type="EMBL" id="EDA7383840.1"/>
    </source>
</evidence>
<dbReference type="EMBL" id="AALIIV010000011">
    <property type="protein sequence ID" value="ECZ9359232.1"/>
    <property type="molecule type" value="Genomic_DNA"/>
</dbReference>
<dbReference type="Proteomes" id="UP000839685">
    <property type="component" value="Unassembled WGS sequence"/>
</dbReference>
<evidence type="ECO:0000313" key="9">
    <source>
        <dbReference type="EMBL" id="EDC7600042.1"/>
    </source>
</evidence>
<dbReference type="EMBL" id="AALRZM010000021">
    <property type="protein sequence ID" value="EDC7600042.1"/>
    <property type="molecule type" value="Genomic_DNA"/>
</dbReference>
<dbReference type="Proteomes" id="UP000839681">
    <property type="component" value="Unassembled WGS sequence"/>
</dbReference>
<dbReference type="EMBL" id="RSSB01000010">
    <property type="protein sequence ID" value="MIR95990.1"/>
    <property type="molecule type" value="Genomic_DNA"/>
</dbReference>
<evidence type="ECO:0000313" key="14">
    <source>
        <dbReference type="EMBL" id="EDH6706653.1"/>
    </source>
</evidence>
<dbReference type="Proteomes" id="UP000839635">
    <property type="component" value="Unassembled WGS sequence"/>
</dbReference>
<dbReference type="EMBL" id="AALDBB010000024">
    <property type="protein sequence ID" value="ECY4068545.1"/>
    <property type="molecule type" value="Genomic_DNA"/>
</dbReference>
<dbReference type="Proteomes" id="UP000839583">
    <property type="component" value="Unassembled WGS sequence"/>
</dbReference>
<dbReference type="EMBL" id="PYKJ01000233">
    <property type="protein sequence ID" value="TGC95890.1"/>
    <property type="molecule type" value="Genomic_DNA"/>
</dbReference>
<dbReference type="Proteomes" id="UP000885271">
    <property type="component" value="Unassembled WGS sequence"/>
</dbReference>
<evidence type="ECO:0000313" key="24">
    <source>
        <dbReference type="Proteomes" id="UP000260687"/>
    </source>
</evidence>
<evidence type="ECO:0000313" key="18">
    <source>
        <dbReference type="EMBL" id="MIR95990.1"/>
    </source>
</evidence>
<dbReference type="Proteomes" id="UP000297537">
    <property type="component" value="Unassembled WGS sequence"/>
</dbReference>
<dbReference type="Proteomes" id="UP000839910">
    <property type="component" value="Unassembled WGS sequence"/>
</dbReference>
<dbReference type="Proteomes" id="UP000839643">
    <property type="component" value="Unassembled WGS sequence"/>
</dbReference>
<evidence type="ECO:0000313" key="5">
    <source>
        <dbReference type="EMBL" id="ECI2605995.1"/>
    </source>
</evidence>
<dbReference type="EMBL" id="AAMKIN010000009">
    <property type="protein sequence ID" value="EDI2533232.1"/>
    <property type="molecule type" value="Genomic_DNA"/>
</dbReference>
<dbReference type="Proteomes" id="UP000260687">
    <property type="component" value="Unassembled WGS sequence"/>
</dbReference>
<evidence type="ECO:0000313" key="13">
    <source>
        <dbReference type="EMBL" id="EDG7641688.1"/>
    </source>
</evidence>
<proteinExistence type="predicted"/>
<dbReference type="EMBL" id="RTCG01000010">
    <property type="protein sequence ID" value="MJE22290.1"/>
    <property type="molecule type" value="Genomic_DNA"/>
</dbReference>
<reference evidence="16" key="7">
    <citation type="submission" date="2019-10" db="EMBL/GenBank/DDBJ databases">
        <authorList>
            <consortium name="NCBI Pathogen Detection Project"/>
        </authorList>
    </citation>
    <scope>NUCLEOTIDE SEQUENCE</scope>
    <source>
        <strain evidence="16">CAL-FD-2018-MI-1381-0006</strain>
    </source>
</reference>
<accession>A0A3E1XA49</accession>
<dbReference type="Proteomes" id="UP000839574">
    <property type="component" value="Unassembled WGS sequence"/>
</dbReference>
<protein>
    <submittedName>
        <fullName evidence="17">GntR family transcriptional regulator</fullName>
    </submittedName>
</protein>
<dbReference type="Proteomes" id="UP000839657">
    <property type="component" value="Unassembled WGS sequence"/>
</dbReference>
<evidence type="ECO:0000313" key="23">
    <source>
        <dbReference type="EMBL" id="TGC95890.1"/>
    </source>
</evidence>
<dbReference type="Proteomes" id="UP000839564">
    <property type="component" value="Unassembled WGS sequence"/>
</dbReference>
<dbReference type="EMBL" id="AAMBFU010000012">
    <property type="protein sequence ID" value="EDF5687112.1"/>
    <property type="molecule type" value="Genomic_DNA"/>
</dbReference>
<dbReference type="EMBL" id="AAHLVR010000009">
    <property type="protein sequence ID" value="EBX6309315.1"/>
    <property type="molecule type" value="Genomic_DNA"/>
</dbReference>
<evidence type="ECO:0000313" key="20">
    <source>
        <dbReference type="EMBL" id="MJE22290.1"/>
    </source>
</evidence>
<dbReference type="Proteomes" id="UP000839627">
    <property type="component" value="Unassembled WGS sequence"/>
</dbReference>
<evidence type="ECO:0000313" key="12">
    <source>
        <dbReference type="EMBL" id="EDF5687112.1"/>
    </source>
</evidence>
<dbReference type="EMBL" id="AALLBU010000008">
    <property type="protein sequence ID" value="EDA7383840.1"/>
    <property type="molecule type" value="Genomic_DNA"/>
</dbReference>
<evidence type="ECO:0000313" key="3">
    <source>
        <dbReference type="EMBL" id="EBZ1786189.1"/>
    </source>
</evidence>
<dbReference type="Proteomes" id="UP000839702">
    <property type="component" value="Unassembled WGS sequence"/>
</dbReference>
<reference evidence="5" key="6">
    <citation type="submission" date="2019-07" db="EMBL/GenBank/DDBJ databases">
        <authorList>
            <consortium name="GenomeTrakr network: Whole genome sequencing for foodborne pathogen traceback"/>
        </authorList>
    </citation>
    <scope>NUCLEOTIDE SEQUENCE [LARGE SCALE GENOMIC DNA]</scope>
    <source>
        <strain evidence="19 25">15MN00229</strain>
        <strain evidence="18 26">ARIM-SE2047-05</strain>
        <strain evidence="5">CFSAN061129</strain>
        <strain evidence="13">FSIS1700529</strain>
        <strain evidence="12">FSIS1709923</strain>
    </source>
</reference>
<dbReference type="AlphaFoldDB" id="A0A2R4HWR7"/>
<evidence type="ECO:0000313" key="17">
    <source>
        <dbReference type="EMBL" id="MIQ20140.1"/>
    </source>
</evidence>
<evidence type="ECO:0000313" key="25">
    <source>
        <dbReference type="Proteomes" id="UP000268418"/>
    </source>
</evidence>
<dbReference type="EMBL" id="AAIUPJ010000013">
    <property type="protein sequence ID" value="ECI2605995.1"/>
    <property type="molecule type" value="Genomic_DNA"/>
</dbReference>
<dbReference type="Proteomes" id="UP000839577">
    <property type="component" value="Unassembled WGS sequence"/>
</dbReference>
<evidence type="ECO:0000313" key="6">
    <source>
        <dbReference type="EMBL" id="ECY4068545.1"/>
    </source>
</evidence>
<evidence type="ECO:0000313" key="10">
    <source>
        <dbReference type="EMBL" id="EDC7689599.1"/>
    </source>
</evidence>
<evidence type="ECO:0000313" key="4">
    <source>
        <dbReference type="EMBL" id="ECB5913229.1"/>
    </source>
</evidence>
<reference evidence="17" key="5">
    <citation type="submission" date="2018-08" db="EMBL/GenBank/DDBJ databases">
        <authorList>
            <person name="Ashton P.M."/>
            <person name="Dallman T."/>
            <person name="Nair S."/>
            <person name="De Pinna E."/>
            <person name="Peters T."/>
            <person name="Grant K."/>
        </authorList>
    </citation>
    <scope>NUCLEOTIDE SEQUENCE [LARGE SCALE GENOMIC DNA]</scope>
    <source>
        <strain evidence="7">101434</strain>
        <strain evidence="8">103641</strain>
        <strain evidence="20">149315</strain>
        <strain evidence="11">189235</strain>
        <strain evidence="14">364196</strain>
        <strain evidence="17">38306</strain>
        <strain evidence="1">484130</strain>
        <strain evidence="2">565068</strain>
        <strain evidence="6">56960</strain>
        <strain evidence="21">572516</strain>
        <strain evidence="3">612542</strain>
        <strain evidence="4">684742</strain>
    </source>
</reference>
<dbReference type="EMBL" id="DAAAMC010000045">
    <property type="protein sequence ID" value="HAA1100067.1"/>
    <property type="molecule type" value="Genomic_DNA"/>
</dbReference>
<evidence type="ECO:0000313" key="19">
    <source>
        <dbReference type="EMBL" id="MIS09629.1"/>
    </source>
</evidence>
<dbReference type="EMBL" id="AAMFGN010000011">
    <property type="protein sequence ID" value="EDG7641688.1"/>
    <property type="molecule type" value="Genomic_DNA"/>
</dbReference>
<comment type="caution">
    <text evidence="17">The sequence shown here is derived from an EMBL/GenBank/DDBJ whole genome shotgun (WGS) entry which is preliminary data.</text>
</comment>
<evidence type="ECO:0000313" key="22">
    <source>
        <dbReference type="EMBL" id="RFR77253.1"/>
    </source>
</evidence>
<name>A0A2R4HWR7_SALEN</name>
<dbReference type="EMBL" id="PDBK01000036">
    <property type="protein sequence ID" value="RFR77253.1"/>
    <property type="molecule type" value="Genomic_DNA"/>
</dbReference>
<dbReference type="EMBL" id="RUPV01000010">
    <property type="protein sequence ID" value="MKZ73238.1"/>
    <property type="molecule type" value="Genomic_DNA"/>
</dbReference>
<evidence type="ECO:0000313" key="2">
    <source>
        <dbReference type="EMBL" id="EBX6309315.1"/>
    </source>
</evidence>
<evidence type="ECO:0000313" key="15">
    <source>
        <dbReference type="EMBL" id="EDI2533232.1"/>
    </source>
</evidence>
<evidence type="ECO:0000313" key="1">
    <source>
        <dbReference type="EMBL" id="EBU8210968.1"/>
    </source>
</evidence>
<dbReference type="EMBL" id="RSSM01000008">
    <property type="protein sequence ID" value="MIS09629.1"/>
    <property type="molecule type" value="Genomic_DNA"/>
</dbReference>
<dbReference type="Proteomes" id="UP000268418">
    <property type="component" value="Unassembled WGS sequence"/>
</dbReference>
<dbReference type="Proteomes" id="UP000839913">
    <property type="component" value="Unassembled WGS sequence"/>
</dbReference>
<dbReference type="EMBL" id="AAMAIN010000010">
    <property type="protein sequence ID" value="EDF2957169.1"/>
    <property type="molecule type" value="Genomic_DNA"/>
</dbReference>
<accession>A0A2R4HWR7</accession>
<dbReference type="EMBL" id="AAHQHJ010000043">
    <property type="protein sequence ID" value="EBZ1786189.1"/>
    <property type="molecule type" value="Genomic_DNA"/>
</dbReference>
<dbReference type="EMBL" id="AALSAF010000009">
    <property type="protein sequence ID" value="EDC7689599.1"/>
    <property type="molecule type" value="Genomic_DNA"/>
</dbReference>
<dbReference type="KEGG" id="senl:IY59_20655"/>
<dbReference type="EMBL" id="AAMIKG010000013">
    <property type="protein sequence ID" value="EDH6706653.1"/>
    <property type="molecule type" value="Genomic_DNA"/>
</dbReference>
<dbReference type="EMBL" id="AAHDJF010000047">
    <property type="protein sequence ID" value="EBU8210968.1"/>
    <property type="molecule type" value="Genomic_DNA"/>
</dbReference>
<dbReference type="EMBL" id="RSQT01000006">
    <property type="protein sequence ID" value="MIQ20140.1"/>
    <property type="molecule type" value="Genomic_DNA"/>
</dbReference>
<gene>
    <name evidence="8" type="ORF">A3U78_09335</name>
    <name evidence="7" type="ORF">A3V28_13995</name>
    <name evidence="19" type="ORF">ACT96_19745</name>
    <name evidence="18" type="ORF">AGN17_20705</name>
    <name evidence="6" type="ORF">AU775_16535</name>
    <name evidence="12" type="ORF">B0F61_20550</name>
    <name evidence="13" type="ORF">B9756_20525</name>
    <name evidence="10" type="ORF">BJO06_16750</name>
    <name evidence="9" type="ORF">BJO39_17340</name>
    <name evidence="11" type="ORF">BZ881_12270</name>
    <name evidence="23" type="ORF">C9F08_10680</name>
    <name evidence="14" type="ORF">CB498_16830</name>
    <name evidence="15" type="ORF">CBQ45_20040</name>
    <name evidence="5" type="ORF">CBS77_18490</name>
    <name evidence="22" type="ORF">CRE05_21145</name>
    <name evidence="21" type="ORF">D4E56_13160</name>
    <name evidence="3" type="ORF">D8S08_20050</name>
    <name evidence="20" type="ORF">DLM07_07185</name>
    <name evidence="1" type="ORF">DLQ89_18990</name>
    <name evidence="2" type="ORF">DS187_15585</name>
    <name evidence="4" type="ORF">EZX35_15780</name>
    <name evidence="16" type="ORF">GDN42_18010</name>
    <name evidence="17" type="ORF">ZQ07_05905</name>
</gene>
<evidence type="ECO:0000313" key="16">
    <source>
        <dbReference type="EMBL" id="HAA1100067.1"/>
    </source>
</evidence>
<reference evidence="22 24" key="1">
    <citation type="submission" date="2017-08" db="EMBL/GenBank/DDBJ databases">
        <title>Produce relevant pathogen strain collection.</title>
        <authorList>
            <person name="Harrand S."/>
        </authorList>
    </citation>
    <scope>NUCLEOTIDE SEQUENCE [LARGE SCALE GENOMIC DNA]</scope>
    <source>
        <strain evidence="22 24">BAA 1045</strain>
    </source>
</reference>
<sequence>MICIDSKFAVFIFWFPRPCVAKAVESYHLRLIFYVLKNTRNRMKKVLLKMMENEVFSTLLNIPHSLA</sequence>
<reference evidence="16" key="2">
    <citation type="journal article" date="2018" name="Genome Biol.">
        <title>SKESA: strategic k-mer extension for scrupulous assemblies.</title>
        <authorList>
            <person name="Souvorov A."/>
            <person name="Agarwala R."/>
            <person name="Lipman D.J."/>
        </authorList>
    </citation>
    <scope>NUCLEOTIDE SEQUENCE</scope>
    <source>
        <strain evidence="16">CAL-FD-2018-MI-1381-0006</strain>
    </source>
</reference>
<dbReference type="Proteomes" id="UP000839651">
    <property type="component" value="Unassembled WGS sequence"/>
</dbReference>
<evidence type="ECO:0000313" key="11">
    <source>
        <dbReference type="EMBL" id="EDF2957169.1"/>
    </source>
</evidence>
<dbReference type="Proteomes" id="UP000278953">
    <property type="component" value="Unassembled WGS sequence"/>
</dbReference>
<reference evidence="9" key="4">
    <citation type="submission" date="2018-07" db="EMBL/GenBank/DDBJ databases">
        <authorList>
            <consortium name="PulseNet: The National Subtyping Network for Foodborne Disease Surveillance"/>
            <person name="Tarr C.L."/>
            <person name="Trees E."/>
            <person name="Katz L.S."/>
            <person name="Carleton-Romer H.A."/>
            <person name="Stroika S."/>
            <person name="Kucerova Z."/>
            <person name="Roache K.F."/>
            <person name="Sabol A.L."/>
            <person name="Besser J."/>
            <person name="Gerner-Smidt P."/>
        </authorList>
    </citation>
    <scope>NUCLEOTIDE SEQUENCE [LARGE SCALE GENOMIC DNA]</scope>
    <source>
        <strain evidence="10">PNUSAS004231</strain>
        <strain evidence="9">PNUSAS004368</strain>
        <strain evidence="15">PNUSAS013738</strain>
    </source>
</reference>
<dbReference type="Proteomes" id="UP000885269">
    <property type="component" value="Unassembled WGS sequence"/>
</dbReference>
<dbReference type="EMBL" id="AAHYCB010000010">
    <property type="protein sequence ID" value="ECB5913229.1"/>
    <property type="molecule type" value="Genomic_DNA"/>
</dbReference>
<dbReference type="Proteomes" id="UP000885292">
    <property type="component" value="Unassembled WGS sequence"/>
</dbReference>
<organism evidence="17">
    <name type="scientific">Salmonella enteritidis</name>
    <dbReference type="NCBI Taxonomy" id="149539"/>
    <lineage>
        <taxon>Bacteria</taxon>
        <taxon>Pseudomonadati</taxon>
        <taxon>Pseudomonadota</taxon>
        <taxon>Gammaproteobacteria</taxon>
        <taxon>Enterobacterales</taxon>
        <taxon>Enterobacteriaceae</taxon>
        <taxon>Salmonella</taxon>
    </lineage>
</organism>
<evidence type="ECO:0000313" key="26">
    <source>
        <dbReference type="Proteomes" id="UP000278953"/>
    </source>
</evidence>
<evidence type="ECO:0000313" key="27">
    <source>
        <dbReference type="Proteomes" id="UP000297537"/>
    </source>
</evidence>
<dbReference type="Proteomes" id="UP000839912">
    <property type="component" value="Unassembled WGS sequence"/>
</dbReference>
<reference evidence="23 27" key="3">
    <citation type="submission" date="2018-03" db="EMBL/GenBank/DDBJ databases">
        <title>Non-Typhoidal Salmonella genome sequencing and assembly.</title>
        <authorList>
            <person name="Matchawe C."/>
        </authorList>
    </citation>
    <scope>NUCLEOTIDE SEQUENCE [LARGE SCALE GENOMIC DNA]</scope>
    <source>
        <strain evidence="23 27">20dea</strain>
    </source>
</reference>
<evidence type="ECO:0000313" key="7">
    <source>
        <dbReference type="EMBL" id="ECZ9359232.1"/>
    </source>
</evidence>
<evidence type="ECO:0000313" key="21">
    <source>
        <dbReference type="EMBL" id="MKZ73238.1"/>
    </source>
</evidence>